<gene>
    <name evidence="2" type="ORF">GCM10023167_12190</name>
</gene>
<keyword evidence="1" id="KW-0812">Transmembrane</keyword>
<evidence type="ECO:0000313" key="3">
    <source>
        <dbReference type="Proteomes" id="UP001500642"/>
    </source>
</evidence>
<sequence>MSGNRSIRHRISKLAGLEILKNVILVVHFIGIAALLGGVIMQSLAMREARARIVAPLMHGAWTMLITGALLVGLRHPIGNEVNDTKITVKLLALVAIESWGQKIEDLGIEEAHRRASLVQGMIGAGMELIAHGVDEHTAAADVYRILVDGLKA</sequence>
<reference evidence="3" key="1">
    <citation type="journal article" date="2019" name="Int. J. Syst. Evol. Microbiol.">
        <title>The Global Catalogue of Microorganisms (GCM) 10K type strain sequencing project: providing services to taxonomists for standard genome sequencing and annotation.</title>
        <authorList>
            <consortium name="The Broad Institute Genomics Platform"/>
            <consortium name="The Broad Institute Genome Sequencing Center for Infectious Disease"/>
            <person name="Wu L."/>
            <person name="Ma J."/>
        </authorList>
    </citation>
    <scope>NUCLEOTIDE SEQUENCE [LARGE SCALE GENOMIC DNA]</scope>
    <source>
        <strain evidence="3">JCM 17808</strain>
    </source>
</reference>
<name>A0ABP8JAS9_9MICO</name>
<feature type="transmembrane region" description="Helical" evidence="1">
    <location>
        <begin position="53"/>
        <end position="74"/>
    </location>
</feature>
<evidence type="ECO:0000256" key="1">
    <source>
        <dbReference type="SAM" id="Phobius"/>
    </source>
</evidence>
<organism evidence="2 3">
    <name type="scientific">Brevibacterium pityocampae</name>
    <dbReference type="NCBI Taxonomy" id="506594"/>
    <lineage>
        <taxon>Bacteria</taxon>
        <taxon>Bacillati</taxon>
        <taxon>Actinomycetota</taxon>
        <taxon>Actinomycetes</taxon>
        <taxon>Micrococcales</taxon>
        <taxon>Brevibacteriaceae</taxon>
        <taxon>Brevibacterium</taxon>
    </lineage>
</organism>
<keyword evidence="1" id="KW-0472">Membrane</keyword>
<comment type="caution">
    <text evidence="2">The sequence shown here is derived from an EMBL/GenBank/DDBJ whole genome shotgun (WGS) entry which is preliminary data.</text>
</comment>
<keyword evidence="3" id="KW-1185">Reference proteome</keyword>
<feature type="transmembrane region" description="Helical" evidence="1">
    <location>
        <begin position="20"/>
        <end position="41"/>
    </location>
</feature>
<protein>
    <submittedName>
        <fullName evidence="2">Uncharacterized protein</fullName>
    </submittedName>
</protein>
<evidence type="ECO:0000313" key="2">
    <source>
        <dbReference type="EMBL" id="GAA4387917.1"/>
    </source>
</evidence>
<accession>A0ABP8JAS9</accession>
<dbReference type="Proteomes" id="UP001500642">
    <property type="component" value="Unassembled WGS sequence"/>
</dbReference>
<dbReference type="EMBL" id="BAABGL010000006">
    <property type="protein sequence ID" value="GAA4387917.1"/>
    <property type="molecule type" value="Genomic_DNA"/>
</dbReference>
<dbReference type="RefSeq" id="WP_295688645.1">
    <property type="nucleotide sequence ID" value="NZ_BAABGL010000006.1"/>
</dbReference>
<proteinExistence type="predicted"/>
<keyword evidence="1" id="KW-1133">Transmembrane helix</keyword>